<gene>
    <name evidence="7" type="ORF">SAMN02745975_02614</name>
</gene>
<evidence type="ECO:0000256" key="2">
    <source>
        <dbReference type="ARBA" id="ARBA00005695"/>
    </source>
</evidence>
<dbReference type="Gene3D" id="3.40.190.10">
    <property type="entry name" value="Periplasmic binding protein-like II"/>
    <property type="match status" value="1"/>
</dbReference>
<dbReference type="PANTHER" id="PTHR30290:SF10">
    <property type="entry name" value="PERIPLASMIC OLIGOPEPTIDE-BINDING PROTEIN-RELATED"/>
    <property type="match status" value="1"/>
</dbReference>
<accession>A0A1M6L9C4</accession>
<dbReference type="Proteomes" id="UP000184536">
    <property type="component" value="Unassembled WGS sequence"/>
</dbReference>
<evidence type="ECO:0000256" key="4">
    <source>
        <dbReference type="ARBA" id="ARBA00022729"/>
    </source>
</evidence>
<dbReference type="FunFam" id="3.90.76.10:FF:000001">
    <property type="entry name" value="Oligopeptide ABC transporter substrate-binding protein"/>
    <property type="match status" value="1"/>
</dbReference>
<dbReference type="Pfam" id="PF00496">
    <property type="entry name" value="SBP_bac_5"/>
    <property type="match status" value="1"/>
</dbReference>
<feature type="signal peptide" evidence="5">
    <location>
        <begin position="1"/>
        <end position="20"/>
    </location>
</feature>
<evidence type="ECO:0000256" key="3">
    <source>
        <dbReference type="ARBA" id="ARBA00022448"/>
    </source>
</evidence>
<keyword evidence="4 5" id="KW-0732">Signal</keyword>
<dbReference type="InterPro" id="IPR039424">
    <property type="entry name" value="SBP_5"/>
</dbReference>
<keyword evidence="3" id="KW-0813">Transport</keyword>
<dbReference type="Gene3D" id="3.90.76.10">
    <property type="entry name" value="Dipeptide-binding Protein, Domain 1"/>
    <property type="match status" value="1"/>
</dbReference>
<protein>
    <submittedName>
        <fullName evidence="7">Oligopeptide transport system substrate-binding protein</fullName>
    </submittedName>
</protein>
<organism evidence="7 8">
    <name type="scientific">Geosporobacter subterraneus DSM 17957</name>
    <dbReference type="NCBI Taxonomy" id="1121919"/>
    <lineage>
        <taxon>Bacteria</taxon>
        <taxon>Bacillati</taxon>
        <taxon>Bacillota</taxon>
        <taxon>Clostridia</taxon>
        <taxon>Peptostreptococcales</taxon>
        <taxon>Thermotaleaceae</taxon>
        <taxon>Geosporobacter</taxon>
    </lineage>
</organism>
<dbReference type="PANTHER" id="PTHR30290">
    <property type="entry name" value="PERIPLASMIC BINDING COMPONENT OF ABC TRANSPORTER"/>
    <property type="match status" value="1"/>
</dbReference>
<dbReference type="Gene3D" id="3.10.105.10">
    <property type="entry name" value="Dipeptide-binding Protein, Domain 3"/>
    <property type="match status" value="1"/>
</dbReference>
<comment type="similarity">
    <text evidence="2">Belongs to the bacterial solute-binding protein 5 family.</text>
</comment>
<dbReference type="PIRSF" id="PIRSF002741">
    <property type="entry name" value="MppA"/>
    <property type="match status" value="1"/>
</dbReference>
<evidence type="ECO:0000313" key="7">
    <source>
        <dbReference type="EMBL" id="SHJ67797.1"/>
    </source>
</evidence>
<evidence type="ECO:0000256" key="1">
    <source>
        <dbReference type="ARBA" id="ARBA00004196"/>
    </source>
</evidence>
<dbReference type="SUPFAM" id="SSF53850">
    <property type="entry name" value="Periplasmic binding protein-like II"/>
    <property type="match status" value="1"/>
</dbReference>
<dbReference type="CDD" id="cd08504">
    <property type="entry name" value="PBP2_OppA"/>
    <property type="match status" value="1"/>
</dbReference>
<dbReference type="GO" id="GO:0030288">
    <property type="term" value="C:outer membrane-bounded periplasmic space"/>
    <property type="evidence" value="ECO:0007669"/>
    <property type="project" value="UniProtKB-ARBA"/>
</dbReference>
<sequence length="542" mass="61146">MVKKSIALLLVAALVLTGLAGCGPKQPAAEETPAAEPMVLRYNLGDDVKTLDPQLNSVINAGIVQVNTFEGLMRLDKNDKAIPGMAEKYEISEDGLTYTFHLRDAQWSDGQPVKAQDFEYAWKRALDPNTASEYAFQLYYLKNGQKANEGLVNIEEVGVKAKDDKTLEVTLESPTPYFLELTAFFTLFPVRKDMVEKDPDTWSMKPETFIGNGPFKMESYTMGDRIILVKNENYYDKDRVKLDKIEMLMVNEASTALTAYESGDIDYVDDVPTQEIERLKASEPGFVVAPSLATYFYAFQTQKAPVNDVRVRKALALAIDRKAITEKILRGGEMAATGFVPPGLYDAEGKDFRSVGGDYGIDPNTAKIEEAKALLAEAGYPDGKGFPELEVMYNTSETHKAIAEAIQEMWKKNLGINVRLANQEWAVFQQTRTEGNFVVARSSWFGDYADPMTFLDLWTSYSGKNNAKWKNETFDKLIEDAKNTSGQERFKLLYDAEKTMMEDMILMPIYYYVDIALIKDYVKNTRKSILGYIYFDEAYIEK</sequence>
<evidence type="ECO:0000256" key="5">
    <source>
        <dbReference type="SAM" id="SignalP"/>
    </source>
</evidence>
<name>A0A1M6L9C4_9FIRM</name>
<dbReference type="AlphaFoldDB" id="A0A1M6L9C4"/>
<proteinExistence type="inferred from homology"/>
<dbReference type="EMBL" id="FQZV01000035">
    <property type="protein sequence ID" value="SHJ67797.1"/>
    <property type="molecule type" value="Genomic_DNA"/>
</dbReference>
<reference evidence="8" key="1">
    <citation type="submission" date="2016-11" db="EMBL/GenBank/DDBJ databases">
        <authorList>
            <person name="Varghese N."/>
            <person name="Submissions S."/>
        </authorList>
    </citation>
    <scope>NUCLEOTIDE SEQUENCE [LARGE SCALE GENOMIC DNA]</scope>
    <source>
        <strain evidence="8">DSM 17957</strain>
    </source>
</reference>
<keyword evidence="8" id="KW-1185">Reference proteome</keyword>
<evidence type="ECO:0000259" key="6">
    <source>
        <dbReference type="Pfam" id="PF00496"/>
    </source>
</evidence>
<comment type="subcellular location">
    <subcellularLocation>
        <location evidence="1">Cell envelope</location>
    </subcellularLocation>
</comment>
<dbReference type="InterPro" id="IPR000914">
    <property type="entry name" value="SBP_5_dom"/>
</dbReference>
<feature type="chain" id="PRO_5039295670" evidence="5">
    <location>
        <begin position="21"/>
        <end position="542"/>
    </location>
</feature>
<feature type="domain" description="Solute-binding protein family 5" evidence="6">
    <location>
        <begin position="81"/>
        <end position="465"/>
    </location>
</feature>
<dbReference type="RefSeq" id="WP_110941707.1">
    <property type="nucleotide sequence ID" value="NZ_FQZV01000035.1"/>
</dbReference>
<dbReference type="GO" id="GO:1904680">
    <property type="term" value="F:peptide transmembrane transporter activity"/>
    <property type="evidence" value="ECO:0007669"/>
    <property type="project" value="TreeGrafter"/>
</dbReference>
<dbReference type="STRING" id="1121919.SAMN02745975_02614"/>
<dbReference type="GO" id="GO:0043190">
    <property type="term" value="C:ATP-binding cassette (ABC) transporter complex"/>
    <property type="evidence" value="ECO:0007669"/>
    <property type="project" value="InterPro"/>
</dbReference>
<dbReference type="OrthoDB" id="9801912at2"/>
<dbReference type="FunFam" id="3.10.105.10:FF:000001">
    <property type="entry name" value="Oligopeptide ABC transporter, oligopeptide-binding protein"/>
    <property type="match status" value="1"/>
</dbReference>
<evidence type="ECO:0000313" key="8">
    <source>
        <dbReference type="Proteomes" id="UP000184536"/>
    </source>
</evidence>
<dbReference type="PROSITE" id="PS51257">
    <property type="entry name" value="PROKAR_LIPOPROTEIN"/>
    <property type="match status" value="1"/>
</dbReference>
<dbReference type="InterPro" id="IPR030678">
    <property type="entry name" value="Peptide/Ni-bd"/>
</dbReference>
<dbReference type="GO" id="GO:0015833">
    <property type="term" value="P:peptide transport"/>
    <property type="evidence" value="ECO:0007669"/>
    <property type="project" value="TreeGrafter"/>
</dbReference>